<dbReference type="SUPFAM" id="SSF51412">
    <property type="entry name" value="Inosine monophosphate dehydrogenase (IMPDH)"/>
    <property type="match status" value="1"/>
</dbReference>
<dbReference type="GO" id="GO:0018580">
    <property type="term" value="F:nitronate monooxygenase activity"/>
    <property type="evidence" value="ECO:0007669"/>
    <property type="project" value="InterPro"/>
</dbReference>
<dbReference type="Proteomes" id="UP000029444">
    <property type="component" value="Unassembled WGS sequence"/>
</dbReference>
<sequence>MKTRITELLGIQYPIVQGGMQNVGYAELAAAVSNAGGLGIITGLTQPTPEDLDKEIKRCKEMTDKPFGVNLTILPTIKPVPYEEYARVICENGITVVETAGRNPEPFMPLFEGAGVKVVHKCTSVRHALKAEKVGVAAVSVDGFECAGHPGEDDIPNLVLLPAAAKVLKIPMLASGGIGTGAQMAACLALGADGINMGTRFLASAEAPVHENMKKAIAQASELDTALIFRPLNNTARVFKNAVATKVNEIEREKGQDMKFEYIVDLVAGVKGKAALTSGEIDGGIWTSGIVQGLIDSYPSCAEIIDDIMTECTATINDRLAGFLKG</sequence>
<dbReference type="Gene3D" id="3.20.20.70">
    <property type="entry name" value="Aldolase class I"/>
    <property type="match status" value="1"/>
</dbReference>
<organism evidence="4 5">
    <name type="scientific">Alcanivorax nanhaiticus</name>
    <dbReference type="NCBI Taxonomy" id="1177154"/>
    <lineage>
        <taxon>Bacteria</taxon>
        <taxon>Pseudomonadati</taxon>
        <taxon>Pseudomonadota</taxon>
        <taxon>Gammaproteobacteria</taxon>
        <taxon>Oceanospirillales</taxon>
        <taxon>Alcanivoracaceae</taxon>
        <taxon>Alcanivorax</taxon>
    </lineage>
</organism>
<accession>A0A095SKA3</accession>
<evidence type="ECO:0000256" key="3">
    <source>
        <dbReference type="ARBA" id="ARBA00023002"/>
    </source>
</evidence>
<dbReference type="InterPro" id="IPR013785">
    <property type="entry name" value="Aldolase_TIM"/>
</dbReference>
<dbReference type="GO" id="GO:0051213">
    <property type="term" value="F:dioxygenase activity"/>
    <property type="evidence" value="ECO:0007669"/>
    <property type="project" value="UniProtKB-KW"/>
</dbReference>
<dbReference type="PANTHER" id="PTHR32332:SF20">
    <property type="entry name" value="2-NITROPROPANE DIOXYGENASE-LIKE PROTEIN"/>
    <property type="match status" value="1"/>
</dbReference>
<keyword evidence="4" id="KW-0223">Dioxygenase</keyword>
<dbReference type="PANTHER" id="PTHR32332">
    <property type="entry name" value="2-NITROPROPANE DIOXYGENASE"/>
    <property type="match status" value="1"/>
</dbReference>
<dbReference type="eggNOG" id="COG2070">
    <property type="taxonomic scope" value="Bacteria"/>
</dbReference>
<dbReference type="InterPro" id="IPR004136">
    <property type="entry name" value="NMO"/>
</dbReference>
<dbReference type="AlphaFoldDB" id="A0A095SKA3"/>
<keyword evidence="5" id="KW-1185">Reference proteome</keyword>
<evidence type="ECO:0000313" key="4">
    <source>
        <dbReference type="EMBL" id="KGD65012.1"/>
    </source>
</evidence>
<dbReference type="STRING" id="1177154.Y5S_01920"/>
<name>A0A095SKA3_9GAMM</name>
<evidence type="ECO:0000256" key="2">
    <source>
        <dbReference type="ARBA" id="ARBA00022643"/>
    </source>
</evidence>
<dbReference type="Pfam" id="PF03060">
    <property type="entry name" value="NMO"/>
    <property type="match status" value="1"/>
</dbReference>
<dbReference type="RefSeq" id="WP_035232518.1">
    <property type="nucleotide sequence ID" value="NZ_ARXV01000006.1"/>
</dbReference>
<proteinExistence type="predicted"/>
<keyword evidence="2" id="KW-0288">FMN</keyword>
<evidence type="ECO:0000256" key="1">
    <source>
        <dbReference type="ARBA" id="ARBA00022630"/>
    </source>
</evidence>
<dbReference type="EMBL" id="ARXV01000006">
    <property type="protein sequence ID" value="KGD65012.1"/>
    <property type="molecule type" value="Genomic_DNA"/>
</dbReference>
<keyword evidence="3" id="KW-0560">Oxidoreductase</keyword>
<gene>
    <name evidence="4" type="ORF">Y5S_01920</name>
</gene>
<dbReference type="PATRIC" id="fig|1177154.3.peg.1953"/>
<evidence type="ECO:0000313" key="5">
    <source>
        <dbReference type="Proteomes" id="UP000029444"/>
    </source>
</evidence>
<comment type="caution">
    <text evidence="4">The sequence shown here is derived from an EMBL/GenBank/DDBJ whole genome shotgun (WGS) entry which is preliminary data.</text>
</comment>
<protein>
    <submittedName>
        <fullName evidence="4">2-nitropropane dioxygenase</fullName>
    </submittedName>
</protein>
<keyword evidence="1" id="KW-0285">Flavoprotein</keyword>
<dbReference type="CDD" id="cd04730">
    <property type="entry name" value="NPD_like"/>
    <property type="match status" value="1"/>
</dbReference>
<reference evidence="4 5" key="1">
    <citation type="submission" date="2012-09" db="EMBL/GenBank/DDBJ databases">
        <title>Genome Sequence of alkane-degrading Bacterium Alcanivorax sp. 19-m-6.</title>
        <authorList>
            <person name="Lai Q."/>
            <person name="Shao Z."/>
        </authorList>
    </citation>
    <scope>NUCLEOTIDE SEQUENCE [LARGE SCALE GENOMIC DNA]</scope>
    <source>
        <strain evidence="4 5">19-m-6</strain>
    </source>
</reference>
<dbReference type="OrthoDB" id="9778912at2"/>